<dbReference type="Proteomes" id="UP001148614">
    <property type="component" value="Unassembled WGS sequence"/>
</dbReference>
<feature type="region of interest" description="Disordered" evidence="1">
    <location>
        <begin position="21"/>
        <end position="50"/>
    </location>
</feature>
<sequence length="344" mass="38783">MAPFDRSLGYSRWLVNRLTQRRASSTQQATNSALIRADSVEPRSGKPHNCQKLNEEIRMYSPRMAESRGSGGEENVEQLIRDDQLSIPKGANDFHYMAHFGNPSLPVDRFLKHYLEPCKILDFRHYRPPSSVGTHGGHRMYRPKHTSERLALSQRYYRFPHTDVSKTATFSPRGGPGSRLGFYETAALPTDMQADFEVPKIIFPENQEKGRGSYRCNLLRRAHGGGGRGVPTCAMLQKAPTLKNEAHNGLGRHVKETMEQSCMALSQWISHQAAGAGTGCLRHLPSRFLEGHTEVEAVNIHHHQCARAILSLMDICDRKRRDPLFRHHDADLSKVEAATITVIK</sequence>
<evidence type="ECO:0000313" key="3">
    <source>
        <dbReference type="Proteomes" id="UP001148614"/>
    </source>
</evidence>
<dbReference type="AlphaFoldDB" id="A0A9W8NFN7"/>
<dbReference type="EMBL" id="JANPWZ010000702">
    <property type="protein sequence ID" value="KAJ3573193.1"/>
    <property type="molecule type" value="Genomic_DNA"/>
</dbReference>
<name>A0A9W8NFN7_9PEZI</name>
<gene>
    <name evidence="2" type="ORF">NPX13_g4788</name>
</gene>
<accession>A0A9W8NFN7</accession>
<feature type="compositionally biased region" description="Polar residues" evidence="1">
    <location>
        <begin position="21"/>
        <end position="33"/>
    </location>
</feature>
<keyword evidence="3" id="KW-1185">Reference proteome</keyword>
<proteinExistence type="predicted"/>
<organism evidence="2 3">
    <name type="scientific">Xylaria arbuscula</name>
    <dbReference type="NCBI Taxonomy" id="114810"/>
    <lineage>
        <taxon>Eukaryota</taxon>
        <taxon>Fungi</taxon>
        <taxon>Dikarya</taxon>
        <taxon>Ascomycota</taxon>
        <taxon>Pezizomycotina</taxon>
        <taxon>Sordariomycetes</taxon>
        <taxon>Xylariomycetidae</taxon>
        <taxon>Xylariales</taxon>
        <taxon>Xylariaceae</taxon>
        <taxon>Xylaria</taxon>
    </lineage>
</organism>
<evidence type="ECO:0000313" key="2">
    <source>
        <dbReference type="EMBL" id="KAJ3573193.1"/>
    </source>
</evidence>
<reference evidence="2" key="1">
    <citation type="submission" date="2022-07" db="EMBL/GenBank/DDBJ databases">
        <title>Genome Sequence of Xylaria arbuscula.</title>
        <authorList>
            <person name="Buettner E."/>
        </authorList>
    </citation>
    <scope>NUCLEOTIDE SEQUENCE</scope>
    <source>
        <strain evidence="2">VT107</strain>
    </source>
</reference>
<comment type="caution">
    <text evidence="2">The sequence shown here is derived from an EMBL/GenBank/DDBJ whole genome shotgun (WGS) entry which is preliminary data.</text>
</comment>
<evidence type="ECO:0000256" key="1">
    <source>
        <dbReference type="SAM" id="MobiDB-lite"/>
    </source>
</evidence>
<protein>
    <submittedName>
        <fullName evidence="2">Uncharacterized protein</fullName>
    </submittedName>
</protein>